<dbReference type="RefSeq" id="WP_374190242.1">
    <property type="nucleotide sequence ID" value="NZ_BAAAYA010000006.1"/>
</dbReference>
<keyword evidence="2" id="KW-0804">Transcription</keyword>
<dbReference type="SUPFAM" id="SSF48498">
    <property type="entry name" value="Tetracyclin repressor-like, C-terminal domain"/>
    <property type="match status" value="1"/>
</dbReference>
<dbReference type="InterPro" id="IPR011075">
    <property type="entry name" value="TetR_C"/>
</dbReference>
<keyword evidence="1" id="KW-0805">Transcription regulation</keyword>
<evidence type="ECO:0000313" key="5">
    <source>
        <dbReference type="Proteomes" id="UP001595871"/>
    </source>
</evidence>
<dbReference type="Gene3D" id="1.10.357.10">
    <property type="entry name" value="Tetracycline Repressor, domain 2"/>
    <property type="match status" value="1"/>
</dbReference>
<name>A0ABV8NFI8_9ACTN</name>
<evidence type="ECO:0000313" key="4">
    <source>
        <dbReference type="EMBL" id="MFC4190922.1"/>
    </source>
</evidence>
<dbReference type="InterPro" id="IPR036271">
    <property type="entry name" value="Tet_transcr_reg_TetR-rel_C_sf"/>
</dbReference>
<reference evidence="5" key="1">
    <citation type="journal article" date="2019" name="Int. J. Syst. Evol. Microbiol.">
        <title>The Global Catalogue of Microorganisms (GCM) 10K type strain sequencing project: providing services to taxonomists for standard genome sequencing and annotation.</title>
        <authorList>
            <consortium name="The Broad Institute Genomics Platform"/>
            <consortium name="The Broad Institute Genome Sequencing Center for Infectious Disease"/>
            <person name="Wu L."/>
            <person name="Ma J."/>
        </authorList>
    </citation>
    <scope>NUCLEOTIDE SEQUENCE [LARGE SCALE GENOMIC DNA]</scope>
    <source>
        <strain evidence="5">CCM 3243</strain>
    </source>
</reference>
<dbReference type="Proteomes" id="UP001595871">
    <property type="component" value="Unassembled WGS sequence"/>
</dbReference>
<protein>
    <submittedName>
        <fullName evidence="4">TetR family transcriptional regulator C-terminal domain-containing protein</fullName>
    </submittedName>
</protein>
<evidence type="ECO:0000259" key="3">
    <source>
        <dbReference type="Pfam" id="PF16925"/>
    </source>
</evidence>
<proteinExistence type="predicted"/>
<comment type="caution">
    <text evidence="4">The sequence shown here is derived from an EMBL/GenBank/DDBJ whole genome shotgun (WGS) entry which is preliminary data.</text>
</comment>
<accession>A0ABV8NFI8</accession>
<sequence>MSGCSTRPAPEERIAAVFDWLHEWFSEPDYRGCAFINAFGEMGAVSPEVAARARHHKRAFHGYLAQLVMAAGRPAELADRLALLAEGAIVTAAILGTPEPALRARDAACVLTRASRPGTPGTAAEGRC</sequence>
<dbReference type="Pfam" id="PF16925">
    <property type="entry name" value="TetR_C_13"/>
    <property type="match status" value="1"/>
</dbReference>
<organism evidence="4 5">
    <name type="scientific">Streptomyces flavovirens</name>
    <dbReference type="NCBI Taxonomy" id="52258"/>
    <lineage>
        <taxon>Bacteria</taxon>
        <taxon>Bacillati</taxon>
        <taxon>Actinomycetota</taxon>
        <taxon>Actinomycetes</taxon>
        <taxon>Kitasatosporales</taxon>
        <taxon>Streptomycetaceae</taxon>
        <taxon>Streptomyces</taxon>
    </lineage>
</organism>
<feature type="domain" description="Tetracyclin repressor-like C-terminal" evidence="3">
    <location>
        <begin position="11"/>
        <end position="107"/>
    </location>
</feature>
<evidence type="ECO:0000256" key="2">
    <source>
        <dbReference type="ARBA" id="ARBA00023163"/>
    </source>
</evidence>
<gene>
    <name evidence="4" type="ORF">ACFO3R_31770</name>
</gene>
<dbReference type="EMBL" id="JBHSCF010000057">
    <property type="protein sequence ID" value="MFC4190922.1"/>
    <property type="molecule type" value="Genomic_DNA"/>
</dbReference>
<keyword evidence="5" id="KW-1185">Reference proteome</keyword>
<evidence type="ECO:0000256" key="1">
    <source>
        <dbReference type="ARBA" id="ARBA00023015"/>
    </source>
</evidence>